<dbReference type="AlphaFoldDB" id="A0A2W6NLZ6"/>
<evidence type="ECO:0000256" key="1">
    <source>
        <dbReference type="ARBA" id="ARBA00011900"/>
    </source>
</evidence>
<dbReference type="CDD" id="cd02440">
    <property type="entry name" value="AdoMet_MTases"/>
    <property type="match status" value="1"/>
</dbReference>
<keyword evidence="3" id="KW-0808">Transferase</keyword>
<dbReference type="PRINTS" id="PR00507">
    <property type="entry name" value="N12N6MTFRASE"/>
</dbReference>
<evidence type="ECO:0000313" key="7">
    <source>
        <dbReference type="EMBL" id="PZT56198.1"/>
    </source>
</evidence>
<reference evidence="7 8" key="1">
    <citation type="submission" date="2018-06" db="EMBL/GenBank/DDBJ databases">
        <title>Isolation of heavy metals resistant Paenibacillus silvae NC2 from Gold-Copper mine in ZiJin, China.</title>
        <authorList>
            <person name="Xu J."/>
            <person name="Mazhar H.S."/>
            <person name="Rensing C."/>
        </authorList>
    </citation>
    <scope>NUCLEOTIDE SEQUENCE [LARGE SCALE GENOMIC DNA]</scope>
    <source>
        <strain evidence="7 8">NC2</strain>
    </source>
</reference>
<dbReference type="Proteomes" id="UP000249204">
    <property type="component" value="Unassembled WGS sequence"/>
</dbReference>
<comment type="caution">
    <text evidence="7">The sequence shown here is derived from an EMBL/GenBank/DDBJ whole genome shotgun (WGS) entry which is preliminary data.</text>
</comment>
<evidence type="ECO:0000256" key="4">
    <source>
        <dbReference type="ARBA" id="ARBA00022691"/>
    </source>
</evidence>
<dbReference type="InterPro" id="IPR050953">
    <property type="entry name" value="N4_N6_ade-DNA_methylase"/>
</dbReference>
<evidence type="ECO:0000256" key="5">
    <source>
        <dbReference type="ARBA" id="ARBA00047942"/>
    </source>
</evidence>
<proteinExistence type="predicted"/>
<feature type="domain" description="Type II methyltransferase M.TaqI-like" evidence="6">
    <location>
        <begin position="96"/>
        <end position="187"/>
    </location>
</feature>
<keyword evidence="7" id="KW-0540">Nuclease</keyword>
<dbReference type="InterPro" id="IPR011639">
    <property type="entry name" value="MethylTrfase_TaqI-like_dom"/>
</dbReference>
<name>A0A2W6NLZ6_9BACL</name>
<dbReference type="EMBL" id="QKWW01000022">
    <property type="protein sequence ID" value="PZT56198.1"/>
    <property type="molecule type" value="Genomic_DNA"/>
</dbReference>
<organism evidence="7 8">
    <name type="scientific">Paenibacillus silvae</name>
    <dbReference type="NCBI Taxonomy" id="1325358"/>
    <lineage>
        <taxon>Bacteria</taxon>
        <taxon>Bacillati</taxon>
        <taxon>Bacillota</taxon>
        <taxon>Bacilli</taxon>
        <taxon>Bacillales</taxon>
        <taxon>Paenibacillaceae</taxon>
        <taxon>Paenibacillus</taxon>
    </lineage>
</organism>
<dbReference type="GO" id="GO:0006304">
    <property type="term" value="P:DNA modification"/>
    <property type="evidence" value="ECO:0007669"/>
    <property type="project" value="InterPro"/>
</dbReference>
<dbReference type="GO" id="GO:0003676">
    <property type="term" value="F:nucleic acid binding"/>
    <property type="evidence" value="ECO:0007669"/>
    <property type="project" value="InterPro"/>
</dbReference>
<keyword evidence="4" id="KW-0949">S-adenosyl-L-methionine</keyword>
<evidence type="ECO:0000256" key="3">
    <source>
        <dbReference type="ARBA" id="ARBA00022679"/>
    </source>
</evidence>
<sequence length="505" mass="57770">MTTAENLYCSYYTKSEYITDYMLDRLQVQSDSVILEPSAGDGVFIDPLLEIDSNLNITAIDLNPEAVTLLKGKYFDYPNIKILEADTLLDNSLDQKVIGNGYFDKIIGNPPYGAWQDYDKRNELKKRYKGYYVKETYSLFLLRCVSLLKKHGTLTFIIPDTFLNLHMHKQLREYLLLNTKINEILMIPSSFFPGVNFGYADLTIITVEKSNKKAALNNTIRIINGLKKVSDMEDITQKKKLEKYNIINIKQKEVFDSVDMAFLIKSGDHIRSLINNSETTLGNIANCVTGFYSGDNSRFFKVSNSQVRNISKCEVINTEEINYNYLDSPDILDGIDGQRCYIPVIKGNSKGYLRKDEWFLNWSKEAVQHYKTDKKARFQNSQYYFREGIALPMVKASKVSASLIDKKVFDQSIVGIFPKDMKHLYFLLALINSDIVNTIIQTINPTANNSANYIKKIPIVIPNDSLITSIDILVKNQISQIKKTGSHDNNIDLELNEIFSELYKS</sequence>
<evidence type="ECO:0000259" key="6">
    <source>
        <dbReference type="Pfam" id="PF07669"/>
    </source>
</evidence>
<dbReference type="GO" id="GO:0004519">
    <property type="term" value="F:endonuclease activity"/>
    <property type="evidence" value="ECO:0007669"/>
    <property type="project" value="UniProtKB-KW"/>
</dbReference>
<keyword evidence="7" id="KW-0378">Hydrolase</keyword>
<keyword evidence="7" id="KW-0255">Endonuclease</keyword>
<keyword evidence="2" id="KW-0489">Methyltransferase</keyword>
<dbReference type="PROSITE" id="PS00092">
    <property type="entry name" value="N6_MTASE"/>
    <property type="match status" value="1"/>
</dbReference>
<dbReference type="GO" id="GO:0032259">
    <property type="term" value="P:methylation"/>
    <property type="evidence" value="ECO:0007669"/>
    <property type="project" value="UniProtKB-KW"/>
</dbReference>
<dbReference type="InterPro" id="IPR029063">
    <property type="entry name" value="SAM-dependent_MTases_sf"/>
</dbReference>
<protein>
    <recommendedName>
        <fullName evidence="1">site-specific DNA-methyltransferase (adenine-specific)</fullName>
        <ecNumber evidence="1">2.1.1.72</ecNumber>
    </recommendedName>
</protein>
<accession>A0A2W6NLZ6</accession>
<gene>
    <name evidence="7" type="ORF">DN757_07755</name>
</gene>
<dbReference type="SUPFAM" id="SSF53335">
    <property type="entry name" value="S-adenosyl-L-methionine-dependent methyltransferases"/>
    <property type="match status" value="1"/>
</dbReference>
<dbReference type="RefSeq" id="WP_111269697.1">
    <property type="nucleotide sequence ID" value="NZ_QKWW01000022.1"/>
</dbReference>
<dbReference type="PANTHER" id="PTHR33841:SF1">
    <property type="entry name" value="DNA METHYLTRANSFERASE A"/>
    <property type="match status" value="1"/>
</dbReference>
<dbReference type="PANTHER" id="PTHR33841">
    <property type="entry name" value="DNA METHYLTRANSFERASE YEEA-RELATED"/>
    <property type="match status" value="1"/>
</dbReference>
<evidence type="ECO:0000256" key="2">
    <source>
        <dbReference type="ARBA" id="ARBA00022603"/>
    </source>
</evidence>
<evidence type="ECO:0000313" key="8">
    <source>
        <dbReference type="Proteomes" id="UP000249204"/>
    </source>
</evidence>
<dbReference type="Gene3D" id="3.40.50.150">
    <property type="entry name" value="Vaccinia Virus protein VP39"/>
    <property type="match status" value="1"/>
</dbReference>
<dbReference type="GO" id="GO:0009007">
    <property type="term" value="F:site-specific DNA-methyltransferase (adenine-specific) activity"/>
    <property type="evidence" value="ECO:0007669"/>
    <property type="project" value="UniProtKB-EC"/>
</dbReference>
<dbReference type="EC" id="2.1.1.72" evidence="1"/>
<dbReference type="InterPro" id="IPR002052">
    <property type="entry name" value="DNA_methylase_N6_adenine_CS"/>
</dbReference>
<dbReference type="Pfam" id="PF07669">
    <property type="entry name" value="Eco57I"/>
    <property type="match status" value="1"/>
</dbReference>
<comment type="catalytic activity">
    <reaction evidence="5">
        <text>a 2'-deoxyadenosine in DNA + S-adenosyl-L-methionine = an N(6)-methyl-2'-deoxyadenosine in DNA + S-adenosyl-L-homocysteine + H(+)</text>
        <dbReference type="Rhea" id="RHEA:15197"/>
        <dbReference type="Rhea" id="RHEA-COMP:12418"/>
        <dbReference type="Rhea" id="RHEA-COMP:12419"/>
        <dbReference type="ChEBI" id="CHEBI:15378"/>
        <dbReference type="ChEBI" id="CHEBI:57856"/>
        <dbReference type="ChEBI" id="CHEBI:59789"/>
        <dbReference type="ChEBI" id="CHEBI:90615"/>
        <dbReference type="ChEBI" id="CHEBI:90616"/>
        <dbReference type="EC" id="2.1.1.72"/>
    </reaction>
</comment>